<evidence type="ECO:0000313" key="1">
    <source>
        <dbReference type="EMBL" id="MCK9796501.1"/>
    </source>
</evidence>
<evidence type="ECO:0000313" key="2">
    <source>
        <dbReference type="Proteomes" id="UP001155059"/>
    </source>
</evidence>
<dbReference type="Proteomes" id="UP001155059">
    <property type="component" value="Unassembled WGS sequence"/>
</dbReference>
<sequence length="214" mass="23851">MRHALPLLLCATLAGCAGTQPHPYADLPASRELRLNTQDPSGRIPYRYSAYVDWKTYRNVILDPVVIYQGADHQFNAINANERLILARYMDQQFADTLQGRFKPVQRPAPRTLRIRLTLTGAERTTPYLGTFSRFDLAGGPYNLVQTLRGNKGSFTGSVSYSVEVYNAYTNRLLDSYVTKQYPSPLDIGATHGDLTAAKAGIDKGAQMMLAQFK</sequence>
<protein>
    <submittedName>
        <fullName evidence="1">DUF3313 domain-containing protein</fullName>
    </submittedName>
</protein>
<accession>A0A9X1YQJ3</accession>
<dbReference type="EMBL" id="JALQCW010000004">
    <property type="protein sequence ID" value="MCK9796501.1"/>
    <property type="molecule type" value="Genomic_DNA"/>
</dbReference>
<name>A0A9X1YQJ3_9PSED</name>
<dbReference type="PROSITE" id="PS51257">
    <property type="entry name" value="PROKAR_LIPOPROTEIN"/>
    <property type="match status" value="1"/>
</dbReference>
<reference evidence="1 2" key="1">
    <citation type="journal article" date="2022" name="Int. J. Syst. Evol. Microbiol.">
        <title>Pseudomonas aegrilactucae sp. nov. and Pseudomonas morbosilactucae sp. nov., pathogens causing bacterial rot of lettuce in Japan.</title>
        <authorList>
            <person name="Sawada H."/>
            <person name="Fujikawa T."/>
            <person name="Satou M."/>
        </authorList>
    </citation>
    <scope>NUCLEOTIDE SEQUENCE [LARGE SCALE GENOMIC DNA]</scope>
    <source>
        <strain evidence="1 2">MAFF 302030</strain>
    </source>
</reference>
<proteinExistence type="predicted"/>
<comment type="caution">
    <text evidence="1">The sequence shown here is derived from an EMBL/GenBank/DDBJ whole genome shotgun (WGS) entry which is preliminary data.</text>
</comment>
<gene>
    <name evidence="1" type="ORF">M1B34_01750</name>
</gene>
<dbReference type="Pfam" id="PF11769">
    <property type="entry name" value="DUF3313"/>
    <property type="match status" value="1"/>
</dbReference>
<reference evidence="1 2" key="2">
    <citation type="journal article" date="2023" name="Plant Pathol.">
        <title>Dismantling and reorganizing Pseudomonas marginalis sensu#lato.</title>
        <authorList>
            <person name="Sawada H."/>
            <person name="Fujikawa T."/>
            <person name="Satou M."/>
        </authorList>
    </citation>
    <scope>NUCLEOTIDE SEQUENCE [LARGE SCALE GENOMIC DNA]</scope>
    <source>
        <strain evidence="1 2">MAFF 302030</strain>
    </source>
</reference>
<dbReference type="RefSeq" id="WP_123333183.1">
    <property type="nucleotide sequence ID" value="NZ_JALQCW010000004.1"/>
</dbReference>
<dbReference type="InterPro" id="IPR021747">
    <property type="entry name" value="DUF3313"/>
</dbReference>
<organism evidence="1 2">
    <name type="scientific">Pseudomonas morbosilactucae</name>
    <dbReference type="NCBI Taxonomy" id="2938197"/>
    <lineage>
        <taxon>Bacteria</taxon>
        <taxon>Pseudomonadati</taxon>
        <taxon>Pseudomonadota</taxon>
        <taxon>Gammaproteobacteria</taxon>
        <taxon>Pseudomonadales</taxon>
        <taxon>Pseudomonadaceae</taxon>
        <taxon>Pseudomonas</taxon>
    </lineage>
</organism>
<dbReference type="AlphaFoldDB" id="A0A9X1YQJ3"/>